<feature type="signal peptide" evidence="1">
    <location>
        <begin position="1"/>
        <end position="17"/>
    </location>
</feature>
<evidence type="ECO:0000313" key="2">
    <source>
        <dbReference type="EMBL" id="KAF7849009.1"/>
    </source>
</evidence>
<dbReference type="Proteomes" id="UP000806378">
    <property type="component" value="Unassembled WGS sequence"/>
</dbReference>
<dbReference type="AlphaFoldDB" id="A0A8T0CSE6"/>
<sequence>MFKFTFLFKVLISTSQAKCSREQEIGNEKFSFPLKTKTRNFIINHKALGTTVWVF</sequence>
<proteinExistence type="predicted"/>
<evidence type="ECO:0000313" key="3">
    <source>
        <dbReference type="Proteomes" id="UP000806378"/>
    </source>
</evidence>
<name>A0A8T0CSE6_CORYI</name>
<protein>
    <submittedName>
        <fullName evidence="2">Uncharacterized protein</fullName>
    </submittedName>
</protein>
<accession>A0A8T0CSE6</accession>
<organism evidence="2 3">
    <name type="scientific">Corymbia citriodora subsp. variegata</name>
    <dbReference type="NCBI Taxonomy" id="360336"/>
    <lineage>
        <taxon>Eukaryota</taxon>
        <taxon>Viridiplantae</taxon>
        <taxon>Streptophyta</taxon>
        <taxon>Embryophyta</taxon>
        <taxon>Tracheophyta</taxon>
        <taxon>Spermatophyta</taxon>
        <taxon>Magnoliopsida</taxon>
        <taxon>eudicotyledons</taxon>
        <taxon>Gunneridae</taxon>
        <taxon>Pentapetalae</taxon>
        <taxon>rosids</taxon>
        <taxon>malvids</taxon>
        <taxon>Myrtales</taxon>
        <taxon>Myrtaceae</taxon>
        <taxon>Myrtoideae</taxon>
        <taxon>Eucalypteae</taxon>
        <taxon>Corymbia</taxon>
    </lineage>
</organism>
<reference evidence="2" key="1">
    <citation type="submission" date="2020-05" db="EMBL/GenBank/DDBJ databases">
        <title>WGS assembly of Corymbia citriodora subspecies variegata.</title>
        <authorList>
            <person name="Barry K."/>
            <person name="Hundley H."/>
            <person name="Shu S."/>
            <person name="Jenkins J."/>
            <person name="Grimwood J."/>
            <person name="Baten A."/>
        </authorList>
    </citation>
    <scope>NUCLEOTIDE SEQUENCE</scope>
    <source>
        <strain evidence="2">CV2-018</strain>
    </source>
</reference>
<keyword evidence="3" id="KW-1185">Reference proteome</keyword>
<dbReference type="Gramene" id="rna-gnl|WGS:JABURB|Cocit.L1341.1">
    <property type="protein sequence ID" value="cds-KAF7849009.1"/>
    <property type="gene ID" value="gene-BT93_L1341"/>
</dbReference>
<keyword evidence="1" id="KW-0732">Signal</keyword>
<evidence type="ECO:0000256" key="1">
    <source>
        <dbReference type="SAM" id="SignalP"/>
    </source>
</evidence>
<comment type="caution">
    <text evidence="2">The sequence shown here is derived from an EMBL/GenBank/DDBJ whole genome shotgun (WGS) entry which is preliminary data.</text>
</comment>
<dbReference type="EMBL" id="MU089899">
    <property type="protein sequence ID" value="KAF7849009.1"/>
    <property type="molecule type" value="Genomic_DNA"/>
</dbReference>
<gene>
    <name evidence="2" type="ORF">BT93_L1341</name>
</gene>
<feature type="chain" id="PRO_5035847798" evidence="1">
    <location>
        <begin position="18"/>
        <end position="55"/>
    </location>
</feature>